<reference evidence="8 9" key="1">
    <citation type="journal article" date="2020" name="Nat. Commun.">
        <title>Genome of Tripterygium wilfordii and identification of cytochrome P450 involved in triptolide biosynthesis.</title>
        <authorList>
            <person name="Tu L."/>
            <person name="Su P."/>
            <person name="Zhang Z."/>
            <person name="Gao L."/>
            <person name="Wang J."/>
            <person name="Hu T."/>
            <person name="Zhou J."/>
            <person name="Zhang Y."/>
            <person name="Zhao Y."/>
            <person name="Liu Y."/>
            <person name="Song Y."/>
            <person name="Tong Y."/>
            <person name="Lu Y."/>
            <person name="Yang J."/>
            <person name="Xu C."/>
            <person name="Jia M."/>
            <person name="Peters R.J."/>
            <person name="Huang L."/>
            <person name="Gao W."/>
        </authorList>
    </citation>
    <scope>NUCLEOTIDE SEQUENCE [LARGE SCALE GENOMIC DNA]</scope>
    <source>
        <strain evidence="9">cv. XIE 37</strain>
        <tissue evidence="8">Leaf</tissue>
    </source>
</reference>
<gene>
    <name evidence="8" type="ORF">HS088_TW21G00604</name>
</gene>
<keyword evidence="4" id="KW-0028">Amino-acid biosynthesis</keyword>
<evidence type="ECO:0000256" key="6">
    <source>
        <dbReference type="ARBA" id="ARBA00023315"/>
    </source>
</evidence>
<dbReference type="GO" id="GO:0005737">
    <property type="term" value="C:cytoplasm"/>
    <property type="evidence" value="ECO:0007669"/>
    <property type="project" value="InterPro"/>
</dbReference>
<dbReference type="CDD" id="cd03354">
    <property type="entry name" value="LbH_SAT"/>
    <property type="match status" value="1"/>
</dbReference>
<dbReference type="Proteomes" id="UP000593562">
    <property type="component" value="Unassembled WGS sequence"/>
</dbReference>
<dbReference type="EMBL" id="JAAARO010000021">
    <property type="protein sequence ID" value="KAF5728457.1"/>
    <property type="molecule type" value="Genomic_DNA"/>
</dbReference>
<evidence type="ECO:0000256" key="3">
    <source>
        <dbReference type="ARBA" id="ARBA00013266"/>
    </source>
</evidence>
<dbReference type="NCBIfam" id="TIGR01172">
    <property type="entry name" value="cysE"/>
    <property type="match status" value="1"/>
</dbReference>
<dbReference type="Pfam" id="PF06426">
    <property type="entry name" value="SATase_N"/>
    <property type="match status" value="1"/>
</dbReference>
<dbReference type="Pfam" id="PF00132">
    <property type="entry name" value="Hexapep"/>
    <property type="match status" value="1"/>
</dbReference>
<feature type="domain" description="Serine acetyltransferase N-terminal" evidence="7">
    <location>
        <begin position="109"/>
        <end position="213"/>
    </location>
</feature>
<keyword evidence="9" id="KW-1185">Reference proteome</keyword>
<dbReference type="InterPro" id="IPR010493">
    <property type="entry name" value="Ser_AcTrfase_N"/>
</dbReference>
<dbReference type="OrthoDB" id="25818at2759"/>
<dbReference type="Gene3D" id="1.10.3130.10">
    <property type="entry name" value="serine acetyltransferase, domain 1"/>
    <property type="match status" value="1"/>
</dbReference>
<dbReference type="EC" id="2.3.1.30" evidence="3"/>
<dbReference type="InterPro" id="IPR011004">
    <property type="entry name" value="Trimer_LpxA-like_sf"/>
</dbReference>
<sequence>MSMTPLVFSHLLYRHSPPLFLPKLLSSSPIFSLPSNSMATCVDTSRTDTPQLSRDPNRSQNDSFHHYMKYCREPSFPDHVSCKPSLKKQTNNIHTATVVQDFKDEEENIWVKMQGEAKLDLEKEPILSSYYYSSILSHRSLAGALANHISIKLSNSGLPSTTLFDILLGVLVENSEIIVAVKDDLMAVKERDPACISYIHCFLNFKGFLACQAHRIAHKLWTQGRKILALLIQNRVSEVFSVDIHPGAKIGRGILLDHATGLVIGETAVIGDNVSILHNVTLGGTGKMSGDRHPKIGDGVLIGAGTCILGNIKIGDGAKIGAGSVVLKEVPPRTTAVGNPARLIGGKENPVKLDKIPSLTMDHTSHISDWSDYVI</sequence>
<evidence type="ECO:0000313" key="9">
    <source>
        <dbReference type="Proteomes" id="UP000593562"/>
    </source>
</evidence>
<dbReference type="PANTHER" id="PTHR42811">
    <property type="entry name" value="SERINE ACETYLTRANSFERASE"/>
    <property type="match status" value="1"/>
</dbReference>
<dbReference type="InterPro" id="IPR042122">
    <property type="entry name" value="Ser_AcTrfase_N_sf"/>
</dbReference>
<dbReference type="FunFam" id="2.160.10.10:FF:000002">
    <property type="entry name" value="Serine acetyltransferase"/>
    <property type="match status" value="1"/>
</dbReference>
<dbReference type="GO" id="GO:0006535">
    <property type="term" value="P:cysteine biosynthetic process from serine"/>
    <property type="evidence" value="ECO:0007669"/>
    <property type="project" value="InterPro"/>
</dbReference>
<accession>A0A7J7C3M2</accession>
<dbReference type="SUPFAM" id="SSF51161">
    <property type="entry name" value="Trimeric LpxA-like enzymes"/>
    <property type="match status" value="1"/>
</dbReference>
<dbReference type="InterPro" id="IPR053376">
    <property type="entry name" value="Serine_acetyltransferase"/>
</dbReference>
<dbReference type="UniPathway" id="UPA00136">
    <property type="reaction ID" value="UER00199"/>
</dbReference>
<dbReference type="InterPro" id="IPR005881">
    <property type="entry name" value="Ser_O-AcTrfase"/>
</dbReference>
<dbReference type="SMART" id="SM00971">
    <property type="entry name" value="SATase_N"/>
    <property type="match status" value="1"/>
</dbReference>
<dbReference type="NCBIfam" id="NF041874">
    <property type="entry name" value="EPS_EpsC"/>
    <property type="match status" value="1"/>
</dbReference>
<evidence type="ECO:0000313" key="8">
    <source>
        <dbReference type="EMBL" id="KAF5728457.1"/>
    </source>
</evidence>
<dbReference type="InterPro" id="IPR001451">
    <property type="entry name" value="Hexapep"/>
</dbReference>
<evidence type="ECO:0000259" key="7">
    <source>
        <dbReference type="SMART" id="SM00971"/>
    </source>
</evidence>
<dbReference type="InterPro" id="IPR018357">
    <property type="entry name" value="Hexapep_transf_CS"/>
</dbReference>
<keyword evidence="6" id="KW-0012">Acyltransferase</keyword>
<proteinExistence type="inferred from homology"/>
<dbReference type="Gene3D" id="2.160.10.10">
    <property type="entry name" value="Hexapeptide repeat proteins"/>
    <property type="match status" value="1"/>
</dbReference>
<dbReference type="GO" id="GO:0009001">
    <property type="term" value="F:serine O-acetyltransferase activity"/>
    <property type="evidence" value="ECO:0007669"/>
    <property type="project" value="UniProtKB-EC"/>
</dbReference>
<dbReference type="InterPro" id="IPR045304">
    <property type="entry name" value="LbH_SAT"/>
</dbReference>
<name>A0A7J7C3M2_TRIWF</name>
<evidence type="ECO:0000256" key="1">
    <source>
        <dbReference type="ARBA" id="ARBA00004876"/>
    </source>
</evidence>
<dbReference type="FunCoup" id="A0A7J7C3M2">
    <property type="interactions" value="441"/>
</dbReference>
<organism evidence="8 9">
    <name type="scientific">Tripterygium wilfordii</name>
    <name type="common">Thunder God vine</name>
    <dbReference type="NCBI Taxonomy" id="458696"/>
    <lineage>
        <taxon>Eukaryota</taxon>
        <taxon>Viridiplantae</taxon>
        <taxon>Streptophyta</taxon>
        <taxon>Embryophyta</taxon>
        <taxon>Tracheophyta</taxon>
        <taxon>Spermatophyta</taxon>
        <taxon>Magnoliopsida</taxon>
        <taxon>eudicotyledons</taxon>
        <taxon>Gunneridae</taxon>
        <taxon>Pentapetalae</taxon>
        <taxon>rosids</taxon>
        <taxon>fabids</taxon>
        <taxon>Celastrales</taxon>
        <taxon>Celastraceae</taxon>
        <taxon>Tripterygium</taxon>
    </lineage>
</organism>
<dbReference type="AlphaFoldDB" id="A0A7J7C3M2"/>
<comment type="caution">
    <text evidence="8">The sequence shown here is derived from an EMBL/GenBank/DDBJ whole genome shotgun (WGS) entry which is preliminary data.</text>
</comment>
<dbReference type="InParanoid" id="A0A7J7C3M2"/>
<evidence type="ECO:0000256" key="4">
    <source>
        <dbReference type="ARBA" id="ARBA00022605"/>
    </source>
</evidence>
<evidence type="ECO:0000256" key="5">
    <source>
        <dbReference type="ARBA" id="ARBA00022679"/>
    </source>
</evidence>
<evidence type="ECO:0000256" key="2">
    <source>
        <dbReference type="ARBA" id="ARBA00007274"/>
    </source>
</evidence>
<comment type="pathway">
    <text evidence="1">Amino-acid biosynthesis; L-cysteine biosynthesis; L-cysteine from L-serine: step 1/2.</text>
</comment>
<comment type="similarity">
    <text evidence="2">Belongs to the transferase hexapeptide repeat family.</text>
</comment>
<dbReference type="PROSITE" id="PS00101">
    <property type="entry name" value="HEXAPEP_TRANSFERASES"/>
    <property type="match status" value="1"/>
</dbReference>
<keyword evidence="5 8" id="KW-0808">Transferase</keyword>
<protein>
    <recommendedName>
        <fullName evidence="3">serine O-acetyltransferase</fullName>
        <ecNumber evidence="3">2.3.1.30</ecNumber>
    </recommendedName>
</protein>